<feature type="region of interest" description="Disordered" evidence="1">
    <location>
        <begin position="107"/>
        <end position="128"/>
    </location>
</feature>
<keyword evidence="3" id="KW-0808">Transferase</keyword>
<dbReference type="GO" id="GO:0003964">
    <property type="term" value="F:RNA-directed DNA polymerase activity"/>
    <property type="evidence" value="ECO:0007669"/>
    <property type="project" value="UniProtKB-KW"/>
</dbReference>
<keyword evidence="3" id="KW-0695">RNA-directed DNA polymerase</keyword>
<dbReference type="SUPFAM" id="SSF56672">
    <property type="entry name" value="DNA/RNA polymerases"/>
    <property type="match status" value="1"/>
</dbReference>
<feature type="region of interest" description="Disordered" evidence="1">
    <location>
        <begin position="19"/>
        <end position="48"/>
    </location>
</feature>
<name>A0ABQ4WYL7_9ASTR</name>
<dbReference type="InterPro" id="IPR000477">
    <property type="entry name" value="RT_dom"/>
</dbReference>
<evidence type="ECO:0000313" key="3">
    <source>
        <dbReference type="EMBL" id="GJS58033.1"/>
    </source>
</evidence>
<proteinExistence type="predicted"/>
<dbReference type="Gene3D" id="3.10.10.10">
    <property type="entry name" value="HIV Type 1 Reverse Transcriptase, subunit A, domain 1"/>
    <property type="match status" value="1"/>
</dbReference>
<dbReference type="Gene3D" id="3.30.70.270">
    <property type="match status" value="1"/>
</dbReference>
<protein>
    <submittedName>
        <fullName evidence="3">Reverse transcriptase domain-containing protein</fullName>
    </submittedName>
</protein>
<keyword evidence="4" id="KW-1185">Reference proteome</keyword>
<dbReference type="Pfam" id="PF00078">
    <property type="entry name" value="RVT_1"/>
    <property type="match status" value="1"/>
</dbReference>
<dbReference type="PANTHER" id="PTHR24559:SF427">
    <property type="entry name" value="RNA-DIRECTED DNA POLYMERASE"/>
    <property type="match status" value="1"/>
</dbReference>
<evidence type="ECO:0000313" key="4">
    <source>
        <dbReference type="Proteomes" id="UP001151760"/>
    </source>
</evidence>
<feature type="compositionally biased region" description="Basic and acidic residues" evidence="1">
    <location>
        <begin position="112"/>
        <end position="123"/>
    </location>
</feature>
<organism evidence="3 4">
    <name type="scientific">Tanacetum coccineum</name>
    <dbReference type="NCBI Taxonomy" id="301880"/>
    <lineage>
        <taxon>Eukaryota</taxon>
        <taxon>Viridiplantae</taxon>
        <taxon>Streptophyta</taxon>
        <taxon>Embryophyta</taxon>
        <taxon>Tracheophyta</taxon>
        <taxon>Spermatophyta</taxon>
        <taxon>Magnoliopsida</taxon>
        <taxon>eudicotyledons</taxon>
        <taxon>Gunneridae</taxon>
        <taxon>Pentapetalae</taxon>
        <taxon>asterids</taxon>
        <taxon>campanulids</taxon>
        <taxon>Asterales</taxon>
        <taxon>Asteraceae</taxon>
        <taxon>Asteroideae</taxon>
        <taxon>Anthemideae</taxon>
        <taxon>Anthemidinae</taxon>
        <taxon>Tanacetum</taxon>
    </lineage>
</organism>
<accession>A0ABQ4WYL7</accession>
<reference evidence="3" key="2">
    <citation type="submission" date="2022-01" db="EMBL/GenBank/DDBJ databases">
        <authorList>
            <person name="Yamashiro T."/>
            <person name="Shiraishi A."/>
            <person name="Satake H."/>
            <person name="Nakayama K."/>
        </authorList>
    </citation>
    <scope>NUCLEOTIDE SEQUENCE</scope>
</reference>
<comment type="caution">
    <text evidence="3">The sequence shown here is derived from an EMBL/GenBank/DDBJ whole genome shotgun (WGS) entry which is preliminary data.</text>
</comment>
<dbReference type="PANTHER" id="PTHR24559">
    <property type="entry name" value="TRANSPOSON TY3-I GAG-POL POLYPROTEIN"/>
    <property type="match status" value="1"/>
</dbReference>
<sequence>MLIFPNFFLSPEVDSITKDTKDIPVNHPYPISPSSSVGSSSPLGPTLHHHKIQPFDESIFAETSTSATSTMTQAAIRKLVTDSIATTLEEVANIAQRLMDQVLKHGSVQGTNDHKRKFDDRRNATSNNNNYRTAYVARAPYRLAPSEMQELSNQLQELSDQGFIRPSTSPWGAPVLFVKKKDGSFRMCIDYRELNKLTLKNRYPLPMIDDLFDQLQGSSVYSKIDLRSCYHQLRVRDEDIPKTAFRTRYGHYEFQVMPFGLTNAPAVFIVCVNHTWTNS</sequence>
<dbReference type="CDD" id="cd01647">
    <property type="entry name" value="RT_LTR"/>
    <property type="match status" value="1"/>
</dbReference>
<reference evidence="3" key="1">
    <citation type="journal article" date="2022" name="Int. J. Mol. Sci.">
        <title>Draft Genome of Tanacetum Coccineum: Genomic Comparison of Closely Related Tanacetum-Family Plants.</title>
        <authorList>
            <person name="Yamashiro T."/>
            <person name="Shiraishi A."/>
            <person name="Nakayama K."/>
            <person name="Satake H."/>
        </authorList>
    </citation>
    <scope>NUCLEOTIDE SEQUENCE</scope>
</reference>
<feature type="domain" description="Reverse transcriptase" evidence="2">
    <location>
        <begin position="178"/>
        <end position="274"/>
    </location>
</feature>
<gene>
    <name evidence="3" type="ORF">Tco_0652817</name>
</gene>
<dbReference type="InterPro" id="IPR043128">
    <property type="entry name" value="Rev_trsase/Diguanyl_cyclase"/>
</dbReference>
<evidence type="ECO:0000256" key="1">
    <source>
        <dbReference type="SAM" id="MobiDB-lite"/>
    </source>
</evidence>
<dbReference type="InterPro" id="IPR043502">
    <property type="entry name" value="DNA/RNA_pol_sf"/>
</dbReference>
<keyword evidence="3" id="KW-0548">Nucleotidyltransferase</keyword>
<evidence type="ECO:0000259" key="2">
    <source>
        <dbReference type="Pfam" id="PF00078"/>
    </source>
</evidence>
<feature type="compositionally biased region" description="Low complexity" evidence="1">
    <location>
        <begin position="28"/>
        <end position="45"/>
    </location>
</feature>
<dbReference type="EMBL" id="BQNB010009051">
    <property type="protein sequence ID" value="GJS58033.1"/>
    <property type="molecule type" value="Genomic_DNA"/>
</dbReference>
<dbReference type="Proteomes" id="UP001151760">
    <property type="component" value="Unassembled WGS sequence"/>
</dbReference>
<dbReference type="InterPro" id="IPR053134">
    <property type="entry name" value="RNA-dir_DNA_polymerase"/>
</dbReference>